<dbReference type="InterPro" id="IPR008271">
    <property type="entry name" value="Ser/Thr_kinase_AS"/>
</dbReference>
<dbReference type="EMBL" id="CP036298">
    <property type="protein sequence ID" value="QDV21872.1"/>
    <property type="molecule type" value="Genomic_DNA"/>
</dbReference>
<keyword evidence="11" id="KW-1185">Reference proteome</keyword>
<feature type="region of interest" description="Disordered" evidence="8">
    <location>
        <begin position="617"/>
        <end position="658"/>
    </location>
</feature>
<evidence type="ECO:0000256" key="3">
    <source>
        <dbReference type="ARBA" id="ARBA00022679"/>
    </source>
</evidence>
<dbReference type="Pfam" id="PF00069">
    <property type="entry name" value="Pkinase"/>
    <property type="match status" value="1"/>
</dbReference>
<dbReference type="EC" id="2.7.11.1" evidence="1"/>
<dbReference type="Proteomes" id="UP000318017">
    <property type="component" value="Chromosome"/>
</dbReference>
<keyword evidence="2" id="KW-0723">Serine/threonine-protein kinase</keyword>
<name>A0A518FZU0_9BACT</name>
<dbReference type="PROSITE" id="PS50011">
    <property type="entry name" value="PROTEIN_KINASE_DOM"/>
    <property type="match status" value="1"/>
</dbReference>
<reference evidence="10 11" key="1">
    <citation type="submission" date="2019-02" db="EMBL/GenBank/DDBJ databases">
        <title>Deep-cultivation of Planctomycetes and their phenomic and genomic characterization uncovers novel biology.</title>
        <authorList>
            <person name="Wiegand S."/>
            <person name="Jogler M."/>
            <person name="Boedeker C."/>
            <person name="Pinto D."/>
            <person name="Vollmers J."/>
            <person name="Rivas-Marin E."/>
            <person name="Kohn T."/>
            <person name="Peeters S.H."/>
            <person name="Heuer A."/>
            <person name="Rast P."/>
            <person name="Oberbeckmann S."/>
            <person name="Bunk B."/>
            <person name="Jeske O."/>
            <person name="Meyerdierks A."/>
            <person name="Storesund J.E."/>
            <person name="Kallscheuer N."/>
            <person name="Luecker S."/>
            <person name="Lage O.M."/>
            <person name="Pohl T."/>
            <person name="Merkel B.J."/>
            <person name="Hornburger P."/>
            <person name="Mueller R.-W."/>
            <person name="Bruemmer F."/>
            <person name="Labrenz M."/>
            <person name="Spormann A.M."/>
            <person name="Op den Camp H."/>
            <person name="Overmann J."/>
            <person name="Amann R."/>
            <person name="Jetten M.S.M."/>
            <person name="Mascher T."/>
            <person name="Medema M.H."/>
            <person name="Devos D.P."/>
            <person name="Kaster A.-K."/>
            <person name="Ovreas L."/>
            <person name="Rohde M."/>
            <person name="Galperin M.Y."/>
            <person name="Jogler C."/>
        </authorList>
    </citation>
    <scope>NUCLEOTIDE SEQUENCE [LARGE SCALE GENOMIC DNA]</scope>
    <source>
        <strain evidence="10 11">Q31a</strain>
    </source>
</reference>
<evidence type="ECO:0000256" key="5">
    <source>
        <dbReference type="ARBA" id="ARBA00022777"/>
    </source>
</evidence>
<keyword evidence="6 7" id="KW-0067">ATP-binding</keyword>
<sequence length="1059" mass="117613">MIARYHYDDETLGSLLLDHPTDRPSELAEHVETCETCQERLETLTQEGLSWEEAGEFLRNDLLDEADDLSSGPLDAQPDNTFLQPSEHPGSLGKFGRYEVMEFLGRGGMGIVMRGYDPALNRYSAVKILAPELASSAAARKRFSREAKSAAAVVHPHVVPIQTVDQHAGLPYLVMPVVEGKSLQQRVDQEGPLPILEVVRIASQIADGLAAAHAQGLIHRDIKPANILLENGVERVQITDFGLARAADDASMTRSGVIAGTPQYMSPEQAHGDEIDHRSDLFSLGSVIYFMLTGRSPFRAENTMGVLNRIVNDPPRPLRSIHAEIPRWLEQIVMRLLEKSPDKRFESAEALRRTLTQHLNQLQDPAIERADLKPAWLGISSPPAKWLTLASIAIAGILAFTIIVLQTEQGTIRIETNDQLAHAVPIVIKQGDEIVERLVVDSHGAKTRVRAGSYSIEFEGEGTSFQLDSNQATVTAGGVWTTKITHEPQQASWKDEAEPSSVRGQALNDAQHGRYDASLEKILWCWDNADQADPAWSAVRRSFLLADWLTLGEKHPPALAKLTAIRDALETRILSQDQIRVSLDDFADFATINRTLRDEERTHRIFDQVARRDPEDAKRLKSWLPTANRQAEESLAPPQASRPQETAEAGSRTDSENKGLTEAVSEFNRHMNAYADFDQPELTEQEVLTCALWNLEYPEQLSEETLRGLRTIATERRLPRQWKFDAGYRHLPPFSAGVNGYQILLYDYQLQSIVEIRQRFLSVHSPMDQPIPASALNTIPLNAAITEFNAMHNTIDGMRQPPITIDEVIAAITHWASRRDAAPVDNATFQSFLNIAQTRSLPADAQFEVIPSFGTQNGATYNIWSVRIRLPFQSKPGNTFAFTIRKQFISATGTDSPTIHWGTPADNGFQVGVRLTPTQRNYQIGQTLGTEFYFRSITENTIGATLPNWFTFKSIEVTDEEGNAVAITALPRELIVGGVMETQVGEKPTRKVARQTIRLVHAGEPDGTHVTLGALDSRANFSVQVTPGESYSMQFKVANFSTPGEGDLTTGKIEFHVID</sequence>
<dbReference type="Gene3D" id="3.30.200.20">
    <property type="entry name" value="Phosphorylase Kinase, domain 1"/>
    <property type="match status" value="1"/>
</dbReference>
<keyword evidence="5 10" id="KW-0418">Kinase</keyword>
<dbReference type="CDD" id="cd14014">
    <property type="entry name" value="STKc_PknB_like"/>
    <property type="match status" value="1"/>
</dbReference>
<evidence type="ECO:0000256" key="2">
    <source>
        <dbReference type="ARBA" id="ARBA00022527"/>
    </source>
</evidence>
<dbReference type="SUPFAM" id="SSF56112">
    <property type="entry name" value="Protein kinase-like (PK-like)"/>
    <property type="match status" value="1"/>
</dbReference>
<dbReference type="InterPro" id="IPR017441">
    <property type="entry name" value="Protein_kinase_ATP_BS"/>
</dbReference>
<protein>
    <recommendedName>
        <fullName evidence="1">non-specific serine/threonine protein kinase</fullName>
        <ecNumber evidence="1">2.7.11.1</ecNumber>
    </recommendedName>
</protein>
<dbReference type="OrthoDB" id="6111975at2"/>
<dbReference type="PROSITE" id="PS00108">
    <property type="entry name" value="PROTEIN_KINASE_ST"/>
    <property type="match status" value="1"/>
</dbReference>
<dbReference type="PANTHER" id="PTHR43289:SF6">
    <property type="entry name" value="SERINE_THREONINE-PROTEIN KINASE NEKL-3"/>
    <property type="match status" value="1"/>
</dbReference>
<dbReference type="InterPro" id="IPR011009">
    <property type="entry name" value="Kinase-like_dom_sf"/>
</dbReference>
<evidence type="ECO:0000256" key="6">
    <source>
        <dbReference type="ARBA" id="ARBA00022840"/>
    </source>
</evidence>
<dbReference type="RefSeq" id="WP_145072602.1">
    <property type="nucleotide sequence ID" value="NZ_CP036298.1"/>
</dbReference>
<dbReference type="AlphaFoldDB" id="A0A518FZU0"/>
<keyword evidence="4 7" id="KW-0547">Nucleotide-binding</keyword>
<evidence type="ECO:0000256" key="7">
    <source>
        <dbReference type="PROSITE-ProRule" id="PRU10141"/>
    </source>
</evidence>
<feature type="region of interest" description="Disordered" evidence="8">
    <location>
        <begin position="68"/>
        <end position="88"/>
    </location>
</feature>
<dbReference type="KEGG" id="ahel:Q31a_01510"/>
<evidence type="ECO:0000256" key="1">
    <source>
        <dbReference type="ARBA" id="ARBA00012513"/>
    </source>
</evidence>
<dbReference type="SMART" id="SM00220">
    <property type="entry name" value="S_TKc"/>
    <property type="match status" value="1"/>
</dbReference>
<proteinExistence type="predicted"/>
<organism evidence="10 11">
    <name type="scientific">Aureliella helgolandensis</name>
    <dbReference type="NCBI Taxonomy" id="2527968"/>
    <lineage>
        <taxon>Bacteria</taxon>
        <taxon>Pseudomonadati</taxon>
        <taxon>Planctomycetota</taxon>
        <taxon>Planctomycetia</taxon>
        <taxon>Pirellulales</taxon>
        <taxon>Pirellulaceae</taxon>
        <taxon>Aureliella</taxon>
    </lineage>
</organism>
<dbReference type="GO" id="GO:0004674">
    <property type="term" value="F:protein serine/threonine kinase activity"/>
    <property type="evidence" value="ECO:0007669"/>
    <property type="project" value="UniProtKB-KW"/>
</dbReference>
<dbReference type="GO" id="GO:0005524">
    <property type="term" value="F:ATP binding"/>
    <property type="evidence" value="ECO:0007669"/>
    <property type="project" value="UniProtKB-UniRule"/>
</dbReference>
<dbReference type="PANTHER" id="PTHR43289">
    <property type="entry name" value="MITOGEN-ACTIVATED PROTEIN KINASE KINASE KINASE 20-RELATED"/>
    <property type="match status" value="1"/>
</dbReference>
<evidence type="ECO:0000256" key="4">
    <source>
        <dbReference type="ARBA" id="ARBA00022741"/>
    </source>
</evidence>
<gene>
    <name evidence="10" type="primary">pknB_2</name>
    <name evidence="10" type="ORF">Q31a_01510</name>
</gene>
<evidence type="ECO:0000313" key="10">
    <source>
        <dbReference type="EMBL" id="QDV21872.1"/>
    </source>
</evidence>
<feature type="binding site" evidence="7">
    <location>
        <position position="127"/>
    </location>
    <ligand>
        <name>ATP</name>
        <dbReference type="ChEBI" id="CHEBI:30616"/>
    </ligand>
</feature>
<dbReference type="InterPro" id="IPR000719">
    <property type="entry name" value="Prot_kinase_dom"/>
</dbReference>
<evidence type="ECO:0000256" key="8">
    <source>
        <dbReference type="SAM" id="MobiDB-lite"/>
    </source>
</evidence>
<dbReference type="Gene3D" id="1.10.510.10">
    <property type="entry name" value="Transferase(Phosphotransferase) domain 1"/>
    <property type="match status" value="1"/>
</dbReference>
<dbReference type="PROSITE" id="PS00107">
    <property type="entry name" value="PROTEIN_KINASE_ATP"/>
    <property type="match status" value="1"/>
</dbReference>
<evidence type="ECO:0000259" key="9">
    <source>
        <dbReference type="PROSITE" id="PS50011"/>
    </source>
</evidence>
<accession>A0A518FZU0</accession>
<evidence type="ECO:0000313" key="11">
    <source>
        <dbReference type="Proteomes" id="UP000318017"/>
    </source>
</evidence>
<keyword evidence="3 10" id="KW-0808">Transferase</keyword>
<feature type="domain" description="Protein kinase" evidence="9">
    <location>
        <begin position="98"/>
        <end position="367"/>
    </location>
</feature>
<dbReference type="FunFam" id="1.10.510.10:FF:000021">
    <property type="entry name" value="Serine/threonine protein kinase"/>
    <property type="match status" value="1"/>
</dbReference>